<dbReference type="AlphaFoldDB" id="A0A0V0TRH8"/>
<name>A0A0V0TRH8_9BILA</name>
<evidence type="ECO:0000313" key="1">
    <source>
        <dbReference type="EMBL" id="KRX41645.1"/>
    </source>
</evidence>
<sequence length="166" mass="19553">MRRKAMHYSYRKKICYVLYSCEPRVIVSERSRIEPMKSLAGWLPLARNKKRDIATTFVTYRQQKAENIEDEDDSVILFQGLSRRLAVARTEKQLKQSFQVVSRWKAVYNETPVEFIPEEGKTRRCIRLNINQMFSITPGNISLVSVHQTEPSWKFYIEYKIGHCSA</sequence>
<accession>A0A0V0TRH8</accession>
<keyword evidence="2" id="KW-1185">Reference proteome</keyword>
<dbReference type="EMBL" id="JYDJ01000165">
    <property type="protein sequence ID" value="KRX41645.1"/>
    <property type="molecule type" value="Genomic_DNA"/>
</dbReference>
<reference evidence="1 2" key="1">
    <citation type="submission" date="2015-01" db="EMBL/GenBank/DDBJ databases">
        <title>Evolution of Trichinella species and genotypes.</title>
        <authorList>
            <person name="Korhonen P.K."/>
            <person name="Edoardo P."/>
            <person name="Giuseppe L.R."/>
            <person name="Gasser R.B."/>
        </authorList>
    </citation>
    <scope>NUCLEOTIDE SEQUENCE [LARGE SCALE GENOMIC DNA]</scope>
    <source>
        <strain evidence="1">ISS417</strain>
    </source>
</reference>
<dbReference type="Proteomes" id="UP000055048">
    <property type="component" value="Unassembled WGS sequence"/>
</dbReference>
<comment type="caution">
    <text evidence="1">The sequence shown here is derived from an EMBL/GenBank/DDBJ whole genome shotgun (WGS) entry which is preliminary data.</text>
</comment>
<proteinExistence type="predicted"/>
<organism evidence="1 2">
    <name type="scientific">Trichinella murrelli</name>
    <dbReference type="NCBI Taxonomy" id="144512"/>
    <lineage>
        <taxon>Eukaryota</taxon>
        <taxon>Metazoa</taxon>
        <taxon>Ecdysozoa</taxon>
        <taxon>Nematoda</taxon>
        <taxon>Enoplea</taxon>
        <taxon>Dorylaimia</taxon>
        <taxon>Trichinellida</taxon>
        <taxon>Trichinellidae</taxon>
        <taxon>Trichinella</taxon>
    </lineage>
</organism>
<evidence type="ECO:0000313" key="2">
    <source>
        <dbReference type="Proteomes" id="UP000055048"/>
    </source>
</evidence>
<gene>
    <name evidence="1" type="ORF">T05_2922</name>
</gene>
<protein>
    <submittedName>
        <fullName evidence="1">Uncharacterized protein</fullName>
    </submittedName>
</protein>